<feature type="region of interest" description="Disordered" evidence="1">
    <location>
        <begin position="144"/>
        <end position="165"/>
    </location>
</feature>
<gene>
    <name evidence="2" type="ORF">TKK_016514</name>
</gene>
<name>A0ABD2W5D9_9HYME</name>
<dbReference type="EMBL" id="JBJJXI010000134">
    <property type="protein sequence ID" value="KAL3388280.1"/>
    <property type="molecule type" value="Genomic_DNA"/>
</dbReference>
<dbReference type="Proteomes" id="UP001627154">
    <property type="component" value="Unassembled WGS sequence"/>
</dbReference>
<evidence type="ECO:0000313" key="2">
    <source>
        <dbReference type="EMBL" id="KAL3388280.1"/>
    </source>
</evidence>
<dbReference type="AlphaFoldDB" id="A0ABD2W5D9"/>
<organism evidence="2 3">
    <name type="scientific">Trichogramma kaykai</name>
    <dbReference type="NCBI Taxonomy" id="54128"/>
    <lineage>
        <taxon>Eukaryota</taxon>
        <taxon>Metazoa</taxon>
        <taxon>Ecdysozoa</taxon>
        <taxon>Arthropoda</taxon>
        <taxon>Hexapoda</taxon>
        <taxon>Insecta</taxon>
        <taxon>Pterygota</taxon>
        <taxon>Neoptera</taxon>
        <taxon>Endopterygota</taxon>
        <taxon>Hymenoptera</taxon>
        <taxon>Apocrita</taxon>
        <taxon>Proctotrupomorpha</taxon>
        <taxon>Chalcidoidea</taxon>
        <taxon>Trichogrammatidae</taxon>
        <taxon>Trichogramma</taxon>
    </lineage>
</organism>
<keyword evidence="3" id="KW-1185">Reference proteome</keyword>
<comment type="caution">
    <text evidence="2">The sequence shown here is derived from an EMBL/GenBank/DDBJ whole genome shotgun (WGS) entry which is preliminary data.</text>
</comment>
<accession>A0ABD2W5D9</accession>
<reference evidence="2 3" key="1">
    <citation type="journal article" date="2024" name="bioRxiv">
        <title>A reference genome for Trichogramma kaykai: A tiny desert-dwelling parasitoid wasp with competing sex-ratio distorters.</title>
        <authorList>
            <person name="Culotta J."/>
            <person name="Lindsey A.R."/>
        </authorList>
    </citation>
    <scope>NUCLEOTIDE SEQUENCE [LARGE SCALE GENOMIC DNA]</scope>
    <source>
        <strain evidence="2 3">KSX58</strain>
    </source>
</reference>
<evidence type="ECO:0000256" key="1">
    <source>
        <dbReference type="SAM" id="MobiDB-lite"/>
    </source>
</evidence>
<sequence length="292" mass="32755">MAKREAELIFEAQSSNTRVCNINQQLLADNPKRTIEAIKGQRKNNADYQTLVADYLASLAESANELEQTIDSTPSAEQDLSKPLTVTGRGLGLLEYFSNLQPVGSASPSVARLNTLCARIVASNGDIATPDLHLDLTLLRREMLPKKPMRQKQKPNEPRQYLSNKQRRRAEYLKVENLWRKSPSQCLDRIFADQLDQDEPVPMTTMEPYWCRIMNETPGSDLAVRLSATKQCKIWHPITPKEILSALPPNNSAPDPDGLSVATLRSISPEIPSRIMNLFMIAEDVPAYLKES</sequence>
<evidence type="ECO:0000313" key="3">
    <source>
        <dbReference type="Proteomes" id="UP001627154"/>
    </source>
</evidence>
<proteinExistence type="predicted"/>
<protein>
    <submittedName>
        <fullName evidence="2">Uncharacterized protein</fullName>
    </submittedName>
</protein>